<accession>A0A2M3ZVL7</accession>
<feature type="signal peptide" evidence="1">
    <location>
        <begin position="1"/>
        <end position="19"/>
    </location>
</feature>
<dbReference type="EMBL" id="GGFM01011843">
    <property type="protein sequence ID" value="MBW32594.1"/>
    <property type="molecule type" value="Transcribed_RNA"/>
</dbReference>
<evidence type="ECO:0000256" key="1">
    <source>
        <dbReference type="SAM" id="SignalP"/>
    </source>
</evidence>
<organism evidence="2">
    <name type="scientific">Anopheles braziliensis</name>
    <dbReference type="NCBI Taxonomy" id="58242"/>
    <lineage>
        <taxon>Eukaryota</taxon>
        <taxon>Metazoa</taxon>
        <taxon>Ecdysozoa</taxon>
        <taxon>Arthropoda</taxon>
        <taxon>Hexapoda</taxon>
        <taxon>Insecta</taxon>
        <taxon>Pterygota</taxon>
        <taxon>Neoptera</taxon>
        <taxon>Endopterygota</taxon>
        <taxon>Diptera</taxon>
        <taxon>Nematocera</taxon>
        <taxon>Culicoidea</taxon>
        <taxon>Culicidae</taxon>
        <taxon>Anophelinae</taxon>
        <taxon>Anopheles</taxon>
    </lineage>
</organism>
<evidence type="ECO:0000313" key="2">
    <source>
        <dbReference type="EMBL" id="MBW32594.1"/>
    </source>
</evidence>
<sequence length="93" mass="9945">MAFISFILSGLSSTTPSAGTDTDIEVEEEQLLLLLLDGSCSFSVSYLMLPDGTITSFGFLNFLSTLCRSSPVTLEEQGDPGPRFDASLCLGNR</sequence>
<dbReference type="AlphaFoldDB" id="A0A2M3ZVL7"/>
<reference evidence="2" key="1">
    <citation type="submission" date="2018-01" db="EMBL/GenBank/DDBJ databases">
        <title>An insight into the sialome of Amazonian anophelines.</title>
        <authorList>
            <person name="Ribeiro J.M."/>
            <person name="Scarpassa V."/>
            <person name="Calvo E."/>
        </authorList>
    </citation>
    <scope>NUCLEOTIDE SEQUENCE</scope>
    <source>
        <tissue evidence="2">Salivary glands</tissue>
    </source>
</reference>
<feature type="chain" id="PRO_5014643163" evidence="1">
    <location>
        <begin position="20"/>
        <end position="93"/>
    </location>
</feature>
<protein>
    <submittedName>
        <fullName evidence="2">Putative secreted peptide</fullName>
    </submittedName>
</protein>
<name>A0A2M3ZVL7_9DIPT</name>
<proteinExistence type="predicted"/>
<keyword evidence="1" id="KW-0732">Signal</keyword>